<gene>
    <name evidence="1" type="ORF">Egran_05078</name>
</gene>
<dbReference type="OrthoDB" id="4363173at2759"/>
<sequence length="149" mass="17307">MSTTENPDLPVAVDGPTWAKYEKEWVLRALWNPEAYRTIPTSEPLGLDLKVYYRIEELKNMCHTSSTLTLDDRNNINAVLEAYRSGTLKVQLGHASYWYNGILKRDLSRYAVDLDEALPRWRVEHGQGKCWVERIWEPVFPSSPQFGYT</sequence>
<dbReference type="Proteomes" id="UP000243515">
    <property type="component" value="Unassembled WGS sequence"/>
</dbReference>
<dbReference type="AlphaFoldDB" id="A0A232LSQ1"/>
<evidence type="ECO:0000313" key="2">
    <source>
        <dbReference type="Proteomes" id="UP000243515"/>
    </source>
</evidence>
<evidence type="ECO:0000313" key="1">
    <source>
        <dbReference type="EMBL" id="OXV07156.1"/>
    </source>
</evidence>
<accession>A0A232LSQ1</accession>
<protein>
    <submittedName>
        <fullName evidence="1">Uncharacterized protein</fullName>
    </submittedName>
</protein>
<comment type="caution">
    <text evidence="1">The sequence shown here is derived from an EMBL/GenBank/DDBJ whole genome shotgun (WGS) entry which is preliminary data.</text>
</comment>
<proteinExistence type="predicted"/>
<dbReference type="EMBL" id="NPHW01005049">
    <property type="protein sequence ID" value="OXV07156.1"/>
    <property type="molecule type" value="Genomic_DNA"/>
</dbReference>
<keyword evidence="2" id="KW-1185">Reference proteome</keyword>
<reference evidence="1 2" key="1">
    <citation type="journal article" date="2015" name="Environ. Microbiol.">
        <title>Metagenome sequence of Elaphomyces granulatus from sporocarp tissue reveals Ascomycota ectomycorrhizal fingerprints of genome expansion and a Proteobacteria-rich microbiome.</title>
        <authorList>
            <person name="Quandt C.A."/>
            <person name="Kohler A."/>
            <person name="Hesse C.N."/>
            <person name="Sharpton T.J."/>
            <person name="Martin F."/>
            <person name="Spatafora J.W."/>
        </authorList>
    </citation>
    <scope>NUCLEOTIDE SEQUENCE [LARGE SCALE GENOMIC DNA]</scope>
    <source>
        <strain evidence="1 2">OSC145934</strain>
    </source>
</reference>
<name>A0A232LSQ1_9EURO</name>
<organism evidence="1 2">
    <name type="scientific">Elaphomyces granulatus</name>
    <dbReference type="NCBI Taxonomy" id="519963"/>
    <lineage>
        <taxon>Eukaryota</taxon>
        <taxon>Fungi</taxon>
        <taxon>Dikarya</taxon>
        <taxon>Ascomycota</taxon>
        <taxon>Pezizomycotina</taxon>
        <taxon>Eurotiomycetes</taxon>
        <taxon>Eurotiomycetidae</taxon>
        <taxon>Eurotiales</taxon>
        <taxon>Elaphomycetaceae</taxon>
        <taxon>Elaphomyces</taxon>
    </lineage>
</organism>